<evidence type="ECO:0008006" key="3">
    <source>
        <dbReference type="Google" id="ProtNLM"/>
    </source>
</evidence>
<dbReference type="Proteomes" id="UP000293823">
    <property type="component" value="Unassembled WGS sequence"/>
</dbReference>
<dbReference type="EMBL" id="PEJP01000065">
    <property type="protein sequence ID" value="RYO39060.1"/>
    <property type="molecule type" value="Genomic_DNA"/>
</dbReference>
<name>A0A4Q4QDL5_9PLEO</name>
<evidence type="ECO:0000313" key="2">
    <source>
        <dbReference type="Proteomes" id="UP000293823"/>
    </source>
</evidence>
<dbReference type="OrthoDB" id="4588818at2759"/>
<keyword evidence="2" id="KW-1185">Reference proteome</keyword>
<gene>
    <name evidence="1" type="ORF">AA0113_g11235</name>
</gene>
<comment type="caution">
    <text evidence="1">The sequence shown here is derived from an EMBL/GenBank/DDBJ whole genome shotgun (WGS) entry which is preliminary data.</text>
</comment>
<reference evidence="2" key="1">
    <citation type="journal article" date="2019" name="bioRxiv">
        <title>Genomics, evolutionary history and diagnostics of the Alternaria alternata species group including apple and Asian pear pathotypes.</title>
        <authorList>
            <person name="Armitage A.D."/>
            <person name="Cockerton H.M."/>
            <person name="Sreenivasaprasad S."/>
            <person name="Woodhall J.W."/>
            <person name="Lane C.R."/>
            <person name="Harrison R.J."/>
            <person name="Clarkson J.P."/>
        </authorList>
    </citation>
    <scope>NUCLEOTIDE SEQUENCE [LARGE SCALE GENOMIC DNA]</scope>
    <source>
        <strain evidence="2">RGR 97.0016</strain>
    </source>
</reference>
<organism evidence="1 2">
    <name type="scientific">Alternaria arborescens</name>
    <dbReference type="NCBI Taxonomy" id="156630"/>
    <lineage>
        <taxon>Eukaryota</taxon>
        <taxon>Fungi</taxon>
        <taxon>Dikarya</taxon>
        <taxon>Ascomycota</taxon>
        <taxon>Pezizomycotina</taxon>
        <taxon>Dothideomycetes</taxon>
        <taxon>Pleosporomycetidae</taxon>
        <taxon>Pleosporales</taxon>
        <taxon>Pleosporineae</taxon>
        <taxon>Pleosporaceae</taxon>
        <taxon>Alternaria</taxon>
        <taxon>Alternaria sect. Alternaria</taxon>
    </lineage>
</organism>
<dbReference type="AlphaFoldDB" id="A0A4Q4QDL5"/>
<protein>
    <recommendedName>
        <fullName evidence="3">JmjC domain-containing protein</fullName>
    </recommendedName>
</protein>
<evidence type="ECO:0000313" key="1">
    <source>
        <dbReference type="EMBL" id="RYO39060.1"/>
    </source>
</evidence>
<accession>A0A4Q4QDL5</accession>
<proteinExistence type="predicted"/>
<sequence>MNIPLSPPKRGITIENGLHNRYGQMLWNYIQQLSDEAVPGYAKRRARSQWLTQDIRLARIWSISQPRGMLLGSAASKVDCDILYCSVYDMLEAARSGEVFQKPVVIKELFSDAGMHNYERFLSLLEDAFNSEEQAEVRCINIEEPMCEALGQFAAYLRSHPKDTNGFWMSTSCSVASCHRPFFTMLTRFRLLESVPAGLHDNRFNLASPPLAMTMSVNSNTISFPGSFSGAYVNTAAGSWQRNLSGIQLWVFVPEEAVDPSDFAGLANREDDWLPLGRQRLVVLKENDVLFVPPGLRLVQVWHTPVTCLTEQGLLWNDLSVLPIIESILVGHEHQAAHEGRNSQQLSRMIRNLDCLIREQLDRFRKHMARDEFLARDYFKWW</sequence>